<evidence type="ECO:0000313" key="2">
    <source>
        <dbReference type="Proteomes" id="UP000824091"/>
    </source>
</evidence>
<dbReference type="InterPro" id="IPR047755">
    <property type="entry name" value="OrtA"/>
</dbReference>
<protein>
    <submittedName>
        <fullName evidence="1">2-amino-4-ketopentanoate thiolase</fullName>
    </submittedName>
</protein>
<sequence>MAKKGDWVRIHDVILKADQRTARLPDDTQKCDFEMWVKGSLLDEEGHMGDTVHVKTASGRVEQGILAEENPHYTHSYGKFVPEMIEIDKQLREIMYGGEK</sequence>
<accession>A0A9D1L6N3</accession>
<dbReference type="Proteomes" id="UP000824091">
    <property type="component" value="Unassembled WGS sequence"/>
</dbReference>
<gene>
    <name evidence="1" type="ORF">IAD16_01195</name>
</gene>
<name>A0A9D1L6N3_9FIRM</name>
<organism evidence="1 2">
    <name type="scientific">Candidatus Fimisoma avicola</name>
    <dbReference type="NCBI Taxonomy" id="2840826"/>
    <lineage>
        <taxon>Bacteria</taxon>
        <taxon>Bacillati</taxon>
        <taxon>Bacillota</taxon>
        <taxon>Clostridia</taxon>
        <taxon>Eubacteriales</taxon>
        <taxon>Candidatus Fimisoma</taxon>
    </lineage>
</organism>
<reference evidence="1" key="1">
    <citation type="submission" date="2020-10" db="EMBL/GenBank/DDBJ databases">
        <authorList>
            <person name="Gilroy R."/>
        </authorList>
    </citation>
    <scope>NUCLEOTIDE SEQUENCE</scope>
    <source>
        <strain evidence="1">11300</strain>
    </source>
</reference>
<dbReference type="NCBIfam" id="NF040739">
    <property type="entry name" value="ornith_OrtA"/>
    <property type="match status" value="1"/>
</dbReference>
<reference evidence="1" key="2">
    <citation type="journal article" date="2021" name="PeerJ">
        <title>Extensive microbial diversity within the chicken gut microbiome revealed by metagenomics and culture.</title>
        <authorList>
            <person name="Gilroy R."/>
            <person name="Ravi A."/>
            <person name="Getino M."/>
            <person name="Pursley I."/>
            <person name="Horton D.L."/>
            <person name="Alikhan N.F."/>
            <person name="Baker D."/>
            <person name="Gharbi K."/>
            <person name="Hall N."/>
            <person name="Watson M."/>
            <person name="Adriaenssens E.M."/>
            <person name="Foster-Nyarko E."/>
            <person name="Jarju S."/>
            <person name="Secka A."/>
            <person name="Antonio M."/>
            <person name="Oren A."/>
            <person name="Chaudhuri R.R."/>
            <person name="La Ragione R."/>
            <person name="Hildebrand F."/>
            <person name="Pallen M.J."/>
        </authorList>
    </citation>
    <scope>NUCLEOTIDE SEQUENCE</scope>
    <source>
        <strain evidence="1">11300</strain>
    </source>
</reference>
<dbReference type="EMBL" id="DVMO01000019">
    <property type="protein sequence ID" value="HIU26979.1"/>
    <property type="molecule type" value="Genomic_DNA"/>
</dbReference>
<comment type="caution">
    <text evidence="1">The sequence shown here is derived from an EMBL/GenBank/DDBJ whole genome shotgun (WGS) entry which is preliminary data.</text>
</comment>
<dbReference type="Pfam" id="PF22010">
    <property type="entry name" value="OrtA"/>
    <property type="match status" value="1"/>
</dbReference>
<proteinExistence type="predicted"/>
<evidence type="ECO:0000313" key="1">
    <source>
        <dbReference type="EMBL" id="HIU26979.1"/>
    </source>
</evidence>
<dbReference type="AlphaFoldDB" id="A0A9D1L6N3"/>